<evidence type="ECO:0000256" key="1">
    <source>
        <dbReference type="SAM" id="MobiDB-lite"/>
    </source>
</evidence>
<feature type="compositionally biased region" description="Basic and acidic residues" evidence="1">
    <location>
        <begin position="215"/>
        <end position="235"/>
    </location>
</feature>
<keyword evidence="3" id="KW-1185">Reference proteome</keyword>
<name>A0A5C3QSH0_9AGAR</name>
<feature type="compositionally biased region" description="Basic residues" evidence="1">
    <location>
        <begin position="117"/>
        <end position="127"/>
    </location>
</feature>
<organism evidence="2 3">
    <name type="scientific">Pterulicium gracile</name>
    <dbReference type="NCBI Taxonomy" id="1884261"/>
    <lineage>
        <taxon>Eukaryota</taxon>
        <taxon>Fungi</taxon>
        <taxon>Dikarya</taxon>
        <taxon>Basidiomycota</taxon>
        <taxon>Agaricomycotina</taxon>
        <taxon>Agaricomycetes</taxon>
        <taxon>Agaricomycetidae</taxon>
        <taxon>Agaricales</taxon>
        <taxon>Pleurotineae</taxon>
        <taxon>Pterulaceae</taxon>
        <taxon>Pterulicium</taxon>
    </lineage>
</organism>
<feature type="compositionally biased region" description="Acidic residues" evidence="1">
    <location>
        <begin position="179"/>
        <end position="197"/>
    </location>
</feature>
<proteinExistence type="predicted"/>
<feature type="compositionally biased region" description="Basic residues" evidence="1">
    <location>
        <begin position="51"/>
        <end position="60"/>
    </location>
</feature>
<dbReference type="OrthoDB" id="2564465at2759"/>
<feature type="compositionally biased region" description="Low complexity" evidence="1">
    <location>
        <begin position="61"/>
        <end position="73"/>
    </location>
</feature>
<dbReference type="Proteomes" id="UP000305067">
    <property type="component" value="Unassembled WGS sequence"/>
</dbReference>
<feature type="compositionally biased region" description="Low complexity" evidence="1">
    <location>
        <begin position="85"/>
        <end position="95"/>
    </location>
</feature>
<gene>
    <name evidence="2" type="ORF">BDV98DRAFT_278220</name>
</gene>
<feature type="compositionally biased region" description="Low complexity" evidence="1">
    <location>
        <begin position="106"/>
        <end position="116"/>
    </location>
</feature>
<dbReference type="AlphaFoldDB" id="A0A5C3QSH0"/>
<evidence type="ECO:0000313" key="3">
    <source>
        <dbReference type="Proteomes" id="UP000305067"/>
    </source>
</evidence>
<accession>A0A5C3QSH0</accession>
<sequence length="235" mass="23889">MGSAQSYLTPETAITAGIIVAGAIALGTSQRDDATTTTPATGGTASSNSKSSKKKSKKSKASAATATSDTGASVLLPTIDPKPSPVVVAAPTVVPGGFADSHESSAAEAPDLASSAAKKRKGKKKAKAPVDTPSSRSTPQPSGSPVPPSPKNSTASLDTDSSWTRVESSRHQLASQSEADADAEDGDIQTTSDDDLPGTDHMQSSSGSYPPVTENRTRTLAEKMLPKPRKTGVEE</sequence>
<feature type="compositionally biased region" description="Low complexity" evidence="1">
    <location>
        <begin position="35"/>
        <end position="50"/>
    </location>
</feature>
<reference evidence="2 3" key="1">
    <citation type="journal article" date="2019" name="Nat. Ecol. Evol.">
        <title>Megaphylogeny resolves global patterns of mushroom evolution.</title>
        <authorList>
            <person name="Varga T."/>
            <person name="Krizsan K."/>
            <person name="Foldi C."/>
            <person name="Dima B."/>
            <person name="Sanchez-Garcia M."/>
            <person name="Sanchez-Ramirez S."/>
            <person name="Szollosi G.J."/>
            <person name="Szarkandi J.G."/>
            <person name="Papp V."/>
            <person name="Albert L."/>
            <person name="Andreopoulos W."/>
            <person name="Angelini C."/>
            <person name="Antonin V."/>
            <person name="Barry K.W."/>
            <person name="Bougher N.L."/>
            <person name="Buchanan P."/>
            <person name="Buyck B."/>
            <person name="Bense V."/>
            <person name="Catcheside P."/>
            <person name="Chovatia M."/>
            <person name="Cooper J."/>
            <person name="Damon W."/>
            <person name="Desjardin D."/>
            <person name="Finy P."/>
            <person name="Geml J."/>
            <person name="Haridas S."/>
            <person name="Hughes K."/>
            <person name="Justo A."/>
            <person name="Karasinski D."/>
            <person name="Kautmanova I."/>
            <person name="Kiss B."/>
            <person name="Kocsube S."/>
            <person name="Kotiranta H."/>
            <person name="LaButti K.M."/>
            <person name="Lechner B.E."/>
            <person name="Liimatainen K."/>
            <person name="Lipzen A."/>
            <person name="Lukacs Z."/>
            <person name="Mihaltcheva S."/>
            <person name="Morgado L.N."/>
            <person name="Niskanen T."/>
            <person name="Noordeloos M.E."/>
            <person name="Ohm R.A."/>
            <person name="Ortiz-Santana B."/>
            <person name="Ovrebo C."/>
            <person name="Racz N."/>
            <person name="Riley R."/>
            <person name="Savchenko A."/>
            <person name="Shiryaev A."/>
            <person name="Soop K."/>
            <person name="Spirin V."/>
            <person name="Szebenyi C."/>
            <person name="Tomsovsky M."/>
            <person name="Tulloss R.E."/>
            <person name="Uehling J."/>
            <person name="Grigoriev I.V."/>
            <person name="Vagvolgyi C."/>
            <person name="Papp T."/>
            <person name="Martin F.M."/>
            <person name="Miettinen O."/>
            <person name="Hibbett D.S."/>
            <person name="Nagy L.G."/>
        </authorList>
    </citation>
    <scope>NUCLEOTIDE SEQUENCE [LARGE SCALE GENOMIC DNA]</scope>
    <source>
        <strain evidence="2 3">CBS 309.79</strain>
    </source>
</reference>
<protein>
    <submittedName>
        <fullName evidence="2">Uncharacterized protein</fullName>
    </submittedName>
</protein>
<feature type="compositionally biased region" description="Polar residues" evidence="1">
    <location>
        <begin position="154"/>
        <end position="177"/>
    </location>
</feature>
<dbReference type="EMBL" id="ML178817">
    <property type="protein sequence ID" value="TFL04913.1"/>
    <property type="molecule type" value="Genomic_DNA"/>
</dbReference>
<feature type="region of interest" description="Disordered" evidence="1">
    <location>
        <begin position="29"/>
        <end position="235"/>
    </location>
</feature>
<evidence type="ECO:0000313" key="2">
    <source>
        <dbReference type="EMBL" id="TFL04913.1"/>
    </source>
</evidence>